<evidence type="ECO:0000313" key="3">
    <source>
        <dbReference type="Proteomes" id="UP000050580"/>
    </source>
</evidence>
<sequence>MTSRTLRLSSNRLVHYLDSGSGEPVLLVHGVGMQALAWHPQIEFLSNNYRVIAVDMPGHGASEGLAGEVGLQDYVRWMAECIERLDVGPVSLAGHSMGALVAVGTAIERPELVTRVAAVNGVHRRSPEARAAVLRRAHQLQTGGLDVQAPLSRWFDPTDDPVVVDRVRGWLESVDLAGYAAAYRAFALGDEVYADRWPEIACPALVLTGAQDPNSTAEMAVRMASLGQQAYAVVIDGHKHMVNLTAPDAVNQALSDWMQITALAPSEESLGAST</sequence>
<dbReference type="Gene3D" id="3.40.50.1820">
    <property type="entry name" value="alpha/beta hydrolase"/>
    <property type="match status" value="1"/>
</dbReference>
<dbReference type="OrthoDB" id="9793083at2"/>
<dbReference type="PRINTS" id="PR00111">
    <property type="entry name" value="ABHYDROLASE"/>
</dbReference>
<dbReference type="PANTHER" id="PTHR46438:SF11">
    <property type="entry name" value="LIPASE-RELATED"/>
    <property type="match status" value="1"/>
</dbReference>
<dbReference type="RefSeq" id="WP_046741753.1">
    <property type="nucleotide sequence ID" value="NZ_LBNQ01000023.1"/>
</dbReference>
<dbReference type="EMBL" id="LBNQ01000023">
    <property type="protein sequence ID" value="KKW68051.1"/>
    <property type="molecule type" value="Genomic_DNA"/>
</dbReference>
<dbReference type="Pfam" id="PF12697">
    <property type="entry name" value="Abhydrolase_6"/>
    <property type="match status" value="1"/>
</dbReference>
<dbReference type="STRING" id="1610491.AAV94_07845"/>
<keyword evidence="2" id="KW-0378">Hydrolase</keyword>
<organism evidence="2 3">
    <name type="scientific">Lampropedia cohaerens</name>
    <dbReference type="NCBI Taxonomy" id="1610491"/>
    <lineage>
        <taxon>Bacteria</taxon>
        <taxon>Pseudomonadati</taxon>
        <taxon>Pseudomonadota</taxon>
        <taxon>Betaproteobacteria</taxon>
        <taxon>Burkholderiales</taxon>
        <taxon>Comamonadaceae</taxon>
        <taxon>Lampropedia</taxon>
    </lineage>
</organism>
<evidence type="ECO:0000259" key="1">
    <source>
        <dbReference type="Pfam" id="PF12697"/>
    </source>
</evidence>
<dbReference type="InterPro" id="IPR029058">
    <property type="entry name" value="AB_hydrolase_fold"/>
</dbReference>
<evidence type="ECO:0000313" key="2">
    <source>
        <dbReference type="EMBL" id="KKW68051.1"/>
    </source>
</evidence>
<gene>
    <name evidence="2" type="ORF">AAV94_07845</name>
</gene>
<dbReference type="Proteomes" id="UP000050580">
    <property type="component" value="Unassembled WGS sequence"/>
</dbReference>
<dbReference type="InterPro" id="IPR000073">
    <property type="entry name" value="AB_hydrolase_1"/>
</dbReference>
<keyword evidence="3" id="KW-1185">Reference proteome</keyword>
<dbReference type="SUPFAM" id="SSF53474">
    <property type="entry name" value="alpha/beta-Hydrolases"/>
    <property type="match status" value="1"/>
</dbReference>
<comment type="caution">
    <text evidence="2">The sequence shown here is derived from an EMBL/GenBank/DDBJ whole genome shotgun (WGS) entry which is preliminary data.</text>
</comment>
<accession>A0A0U1Q000</accession>
<reference evidence="2 3" key="1">
    <citation type="submission" date="2015-05" db="EMBL/GenBank/DDBJ databases">
        <title>Draft genome sequence of Lampropedia sp. CT6, isolated from the microbial mat of a hot water spring, located at Manikaran, India.</title>
        <authorList>
            <person name="Tripathi C."/>
            <person name="Rani P."/>
            <person name="Mahato N.K."/>
            <person name="Lal R."/>
        </authorList>
    </citation>
    <scope>NUCLEOTIDE SEQUENCE [LARGE SCALE GENOMIC DNA]</scope>
    <source>
        <strain evidence="2 3">CT6</strain>
    </source>
</reference>
<proteinExistence type="predicted"/>
<feature type="domain" description="AB hydrolase-1" evidence="1">
    <location>
        <begin position="25"/>
        <end position="253"/>
    </location>
</feature>
<dbReference type="PANTHER" id="PTHR46438">
    <property type="entry name" value="ALPHA/BETA-HYDROLASES SUPERFAMILY PROTEIN"/>
    <property type="match status" value="1"/>
</dbReference>
<name>A0A0U1Q000_9BURK</name>
<dbReference type="GO" id="GO:0016787">
    <property type="term" value="F:hydrolase activity"/>
    <property type="evidence" value="ECO:0007669"/>
    <property type="project" value="UniProtKB-KW"/>
</dbReference>
<dbReference type="AlphaFoldDB" id="A0A0U1Q000"/>
<dbReference type="PATRIC" id="fig|1610491.3.peg.1668"/>
<protein>
    <submittedName>
        <fullName evidence="2">Alpha/beta hydrolase</fullName>
    </submittedName>
</protein>